<dbReference type="EC" id="6.1.1.1" evidence="8"/>
<dbReference type="InterPro" id="IPR054608">
    <property type="entry name" value="SYY-like_C"/>
</dbReference>
<evidence type="ECO:0000256" key="2">
    <source>
        <dbReference type="ARBA" id="ARBA00022741"/>
    </source>
</evidence>
<dbReference type="GO" id="GO:0004831">
    <property type="term" value="F:tyrosine-tRNA ligase activity"/>
    <property type="evidence" value="ECO:0007669"/>
    <property type="project" value="UniProtKB-EC"/>
</dbReference>
<evidence type="ECO:0000256" key="9">
    <source>
        <dbReference type="PROSITE-ProRule" id="PRU00182"/>
    </source>
</evidence>
<dbReference type="CDD" id="cd00805">
    <property type="entry name" value="TyrRS_core"/>
    <property type="match status" value="1"/>
</dbReference>
<comment type="subunit">
    <text evidence="8">Homodimer.</text>
</comment>
<evidence type="ECO:0000256" key="3">
    <source>
        <dbReference type="ARBA" id="ARBA00022840"/>
    </source>
</evidence>
<feature type="short sequence motif" description="'HIGH' region" evidence="8">
    <location>
        <begin position="44"/>
        <end position="53"/>
    </location>
</feature>
<keyword evidence="6 8" id="KW-0030">Aminoacyl-tRNA synthetase</keyword>
<keyword evidence="1 8" id="KW-0436">Ligase</keyword>
<keyword evidence="2 8" id="KW-0547">Nucleotide-binding</keyword>
<dbReference type="InterPro" id="IPR024107">
    <property type="entry name" value="Tyr-tRNA-ligase_bac_1"/>
</dbReference>
<comment type="catalytic activity">
    <reaction evidence="7 8">
        <text>tRNA(Tyr) + L-tyrosine + ATP = L-tyrosyl-tRNA(Tyr) + AMP + diphosphate + H(+)</text>
        <dbReference type="Rhea" id="RHEA:10220"/>
        <dbReference type="Rhea" id="RHEA-COMP:9706"/>
        <dbReference type="Rhea" id="RHEA-COMP:9707"/>
        <dbReference type="ChEBI" id="CHEBI:15378"/>
        <dbReference type="ChEBI" id="CHEBI:30616"/>
        <dbReference type="ChEBI" id="CHEBI:33019"/>
        <dbReference type="ChEBI" id="CHEBI:58315"/>
        <dbReference type="ChEBI" id="CHEBI:78442"/>
        <dbReference type="ChEBI" id="CHEBI:78536"/>
        <dbReference type="ChEBI" id="CHEBI:456215"/>
        <dbReference type="EC" id="6.1.1.1"/>
    </reaction>
</comment>
<feature type="binding site" evidence="8">
    <location>
        <position position="180"/>
    </location>
    <ligand>
        <name>L-tyrosine</name>
        <dbReference type="ChEBI" id="CHEBI:58315"/>
    </ligand>
</feature>
<protein>
    <recommendedName>
        <fullName evidence="8">Tyrosine--tRNA ligase</fullName>
        <ecNumber evidence="8">6.1.1.1</ecNumber>
    </recommendedName>
    <alternativeName>
        <fullName evidence="8">Tyrosyl-tRNA synthetase</fullName>
        <shortName evidence="8">TyrRS</shortName>
    </alternativeName>
</protein>
<dbReference type="InterPro" id="IPR024088">
    <property type="entry name" value="Tyr-tRNA-ligase_bac-type"/>
</dbReference>
<organism evidence="11 12">
    <name type="scientific">Rhizobium indicum</name>
    <dbReference type="NCBI Taxonomy" id="2583231"/>
    <lineage>
        <taxon>Bacteria</taxon>
        <taxon>Pseudomonadati</taxon>
        <taxon>Pseudomonadota</taxon>
        <taxon>Alphaproteobacteria</taxon>
        <taxon>Hyphomicrobiales</taxon>
        <taxon>Rhizobiaceae</taxon>
        <taxon>Rhizobium/Agrobacterium group</taxon>
        <taxon>Rhizobium</taxon>
    </lineage>
</organism>
<dbReference type="CDD" id="cd00165">
    <property type="entry name" value="S4"/>
    <property type="match status" value="1"/>
</dbReference>
<feature type="binding site" evidence="8">
    <location>
        <position position="39"/>
    </location>
    <ligand>
        <name>L-tyrosine</name>
        <dbReference type="ChEBI" id="CHEBI:58315"/>
    </ligand>
</feature>
<evidence type="ECO:0000313" key="12">
    <source>
        <dbReference type="Proteomes" id="UP000305673"/>
    </source>
</evidence>
<feature type="domain" description="Tyrosine--tRNA ligase SYY-like C-terminal" evidence="10">
    <location>
        <begin position="340"/>
        <end position="414"/>
    </location>
</feature>
<dbReference type="Gene3D" id="1.10.240.10">
    <property type="entry name" value="Tyrosyl-Transfer RNA Synthetase"/>
    <property type="match status" value="1"/>
</dbReference>
<dbReference type="RefSeq" id="WP_138329337.1">
    <property type="nucleotide sequence ID" value="NZ_CP054021.1"/>
</dbReference>
<name>A0ABX6P7K4_9HYPH</name>
<sequence length="418" mass="46396">MSEFKSDFLRTLKERGFIHQISDESGLDDLFAKETVTAYIGYDPTASSLHVGHLTQIMMLHWLQATGHRPISLMGGGTGMVGDPSFKEEARKLMTIETIEQNIASIKTCFSNYLDYERPATAALMINNAEWLRSLNYLEFLRDVGRHFSVNRMLSFDSVKTRLDREQSLSFLEFNYMILQAYDFVELAKRYDCRLQMGGSDQWGNIVNGIDLGHRMGTQQLYALTSPLLTTSSGAKMGKSASGAVWLNADLLPVYDFWQYWRNTEDADVPRFLKLFTTLPMDEITRLSAIGGSELNEVKKLLATEVTAILHGRTAAEQAAETARKTFEEGSLSENLPSVDIPATELDGGIGLLSLIVRAGLASSNGEARRHVQGGAVRINDEAVSDERKMIGSGEITADGVIKLSLGKKKHILIRRAA</sequence>
<dbReference type="InterPro" id="IPR002307">
    <property type="entry name" value="Tyr-tRNA-ligase"/>
</dbReference>
<evidence type="ECO:0000256" key="7">
    <source>
        <dbReference type="ARBA" id="ARBA00048248"/>
    </source>
</evidence>
<keyword evidence="5 8" id="KW-0648">Protein biosynthesis</keyword>
<evidence type="ECO:0000313" key="11">
    <source>
        <dbReference type="EMBL" id="QKK14974.1"/>
    </source>
</evidence>
<feature type="binding site" evidence="8">
    <location>
        <position position="176"/>
    </location>
    <ligand>
        <name>L-tyrosine</name>
        <dbReference type="ChEBI" id="CHEBI:58315"/>
    </ligand>
</feature>
<feature type="binding site" evidence="8">
    <location>
        <position position="239"/>
    </location>
    <ligand>
        <name>ATP</name>
        <dbReference type="ChEBI" id="CHEBI:30616"/>
    </ligand>
</feature>
<gene>
    <name evidence="8" type="primary">tyrS</name>
    <name evidence="11" type="ORF">FFM53_000630</name>
</gene>
<dbReference type="Proteomes" id="UP000305673">
    <property type="component" value="Chromosome"/>
</dbReference>
<dbReference type="InterPro" id="IPR002305">
    <property type="entry name" value="aa-tRNA-synth_Ic"/>
</dbReference>
<dbReference type="PROSITE" id="PS50889">
    <property type="entry name" value="S4"/>
    <property type="match status" value="1"/>
</dbReference>
<comment type="subcellular location">
    <subcellularLocation>
        <location evidence="8">Cytoplasm</location>
    </subcellularLocation>
</comment>
<evidence type="ECO:0000256" key="5">
    <source>
        <dbReference type="ARBA" id="ARBA00022917"/>
    </source>
</evidence>
<dbReference type="InterPro" id="IPR036986">
    <property type="entry name" value="S4_RNA-bd_sf"/>
</dbReference>
<dbReference type="NCBIfam" id="TIGR00234">
    <property type="entry name" value="tyrS"/>
    <property type="match status" value="1"/>
</dbReference>
<dbReference type="HAMAP" id="MF_02006">
    <property type="entry name" value="Tyr_tRNA_synth_type1"/>
    <property type="match status" value="1"/>
</dbReference>
<keyword evidence="4 9" id="KW-0694">RNA-binding</keyword>
<evidence type="ECO:0000256" key="1">
    <source>
        <dbReference type="ARBA" id="ARBA00022598"/>
    </source>
</evidence>
<keyword evidence="12" id="KW-1185">Reference proteome</keyword>
<comment type="similarity">
    <text evidence="8">Belongs to the class-I aminoacyl-tRNA synthetase family. TyrS type 1 subfamily.</text>
</comment>
<proteinExistence type="inferred from homology"/>
<dbReference type="SUPFAM" id="SSF52374">
    <property type="entry name" value="Nucleotidylyl transferase"/>
    <property type="match status" value="1"/>
</dbReference>
<keyword evidence="8" id="KW-0963">Cytoplasm</keyword>
<evidence type="ECO:0000259" key="10">
    <source>
        <dbReference type="Pfam" id="PF22421"/>
    </source>
</evidence>
<evidence type="ECO:0000256" key="4">
    <source>
        <dbReference type="ARBA" id="ARBA00022884"/>
    </source>
</evidence>
<dbReference type="Pfam" id="PF00579">
    <property type="entry name" value="tRNA-synt_1b"/>
    <property type="match status" value="1"/>
</dbReference>
<accession>A0ABX6P7K4</accession>
<reference evidence="11 12" key="1">
    <citation type="submission" date="2020-05" db="EMBL/GenBank/DDBJ databases">
        <title>Genome sequences of pea root nodulating Rhizobium spp.</title>
        <authorList>
            <person name="Rahi P."/>
        </authorList>
    </citation>
    <scope>NUCLEOTIDE SEQUENCE [LARGE SCALE GENOMIC DNA]</scope>
    <source>
        <strain evidence="12">JKLM 12A2</strain>
    </source>
</reference>
<dbReference type="PANTHER" id="PTHR11766">
    <property type="entry name" value="TYROSYL-TRNA SYNTHETASE"/>
    <property type="match status" value="1"/>
</dbReference>
<dbReference type="Pfam" id="PF22421">
    <property type="entry name" value="SYY_C-terminal"/>
    <property type="match status" value="1"/>
</dbReference>
<dbReference type="PANTHER" id="PTHR11766:SF0">
    <property type="entry name" value="TYROSINE--TRNA LIGASE, MITOCHONDRIAL"/>
    <property type="match status" value="1"/>
</dbReference>
<dbReference type="SUPFAM" id="SSF55174">
    <property type="entry name" value="Alpha-L RNA-binding motif"/>
    <property type="match status" value="1"/>
</dbReference>
<dbReference type="InterPro" id="IPR014729">
    <property type="entry name" value="Rossmann-like_a/b/a_fold"/>
</dbReference>
<dbReference type="Gene3D" id="3.10.290.10">
    <property type="entry name" value="RNA-binding S4 domain"/>
    <property type="match status" value="1"/>
</dbReference>
<dbReference type="PRINTS" id="PR01040">
    <property type="entry name" value="TRNASYNTHTYR"/>
</dbReference>
<dbReference type="EMBL" id="CP054021">
    <property type="protein sequence ID" value="QKK14974.1"/>
    <property type="molecule type" value="Genomic_DNA"/>
</dbReference>
<evidence type="ECO:0000256" key="6">
    <source>
        <dbReference type="ARBA" id="ARBA00023146"/>
    </source>
</evidence>
<comment type="function">
    <text evidence="8">Catalyzes the attachment of tyrosine to tRNA(Tyr) in a two-step reaction: tyrosine is first activated by ATP to form Tyr-AMP and then transferred to the acceptor end of tRNA(Tyr).</text>
</comment>
<evidence type="ECO:0000256" key="8">
    <source>
        <dbReference type="HAMAP-Rule" id="MF_02006"/>
    </source>
</evidence>
<feature type="short sequence motif" description="'KMSKS' region" evidence="8">
    <location>
        <begin position="236"/>
        <end position="240"/>
    </location>
</feature>
<keyword evidence="3 8" id="KW-0067">ATP-binding</keyword>
<dbReference type="Gene3D" id="3.40.50.620">
    <property type="entry name" value="HUPs"/>
    <property type="match status" value="1"/>
</dbReference>